<proteinExistence type="predicted"/>
<evidence type="ECO:0000313" key="2">
    <source>
        <dbReference type="Proteomes" id="UP001500957"/>
    </source>
</evidence>
<protein>
    <submittedName>
        <fullName evidence="1">Uncharacterized protein</fullName>
    </submittedName>
</protein>
<comment type="caution">
    <text evidence="1">The sequence shown here is derived from an EMBL/GenBank/DDBJ whole genome shotgun (WGS) entry which is preliminary data.</text>
</comment>
<dbReference type="RefSeq" id="WP_344609659.1">
    <property type="nucleotide sequence ID" value="NZ_BAAAHE010000056.1"/>
</dbReference>
<dbReference type="Proteomes" id="UP001500957">
    <property type="component" value="Unassembled WGS sequence"/>
</dbReference>
<name>A0ABP3SK36_9ACTN</name>
<dbReference type="EMBL" id="BAAAHE010000056">
    <property type="protein sequence ID" value="GAA0638129.1"/>
    <property type="molecule type" value="Genomic_DNA"/>
</dbReference>
<gene>
    <name evidence="1" type="ORF">GCM10009547_48150</name>
</gene>
<sequence>MTRPVESANTAAEAIRALGHATFPRAGGLVFPSDAYDVLSALAVLAARLPQTLAQVGGFLDAECEHDRVRVVDGEHAGDPVAAVTTCAVHLETAGNAAHRLREALDAAAAALCWAAATDPAP</sequence>
<accession>A0ABP3SK36</accession>
<reference evidence="2" key="1">
    <citation type="journal article" date="2019" name="Int. J. Syst. Evol. Microbiol.">
        <title>The Global Catalogue of Microorganisms (GCM) 10K type strain sequencing project: providing services to taxonomists for standard genome sequencing and annotation.</title>
        <authorList>
            <consortium name="The Broad Institute Genomics Platform"/>
            <consortium name="The Broad Institute Genome Sequencing Center for Infectious Disease"/>
            <person name="Wu L."/>
            <person name="Ma J."/>
        </authorList>
    </citation>
    <scope>NUCLEOTIDE SEQUENCE [LARGE SCALE GENOMIC DNA]</scope>
    <source>
        <strain evidence="2">JCM 10671</strain>
    </source>
</reference>
<keyword evidence="2" id="KW-1185">Reference proteome</keyword>
<evidence type="ECO:0000313" key="1">
    <source>
        <dbReference type="EMBL" id="GAA0638129.1"/>
    </source>
</evidence>
<organism evidence="1 2">
    <name type="scientific">Sporichthya brevicatena</name>
    <dbReference type="NCBI Taxonomy" id="171442"/>
    <lineage>
        <taxon>Bacteria</taxon>
        <taxon>Bacillati</taxon>
        <taxon>Actinomycetota</taxon>
        <taxon>Actinomycetes</taxon>
        <taxon>Sporichthyales</taxon>
        <taxon>Sporichthyaceae</taxon>
        <taxon>Sporichthya</taxon>
    </lineage>
</organism>